<evidence type="ECO:0000313" key="1">
    <source>
        <dbReference type="EMBL" id="GED25801.1"/>
    </source>
</evidence>
<sequence>MDKEGESFVDKKARHFGAAKAGKVTPTTIRVKILPMRKAKG</sequence>
<evidence type="ECO:0000313" key="2">
    <source>
        <dbReference type="Proteomes" id="UP000317180"/>
    </source>
</evidence>
<accession>A0ABQ0SPL6</accession>
<gene>
    <name evidence="1" type="ORF">BAG01nite_19030</name>
</gene>
<dbReference type="RefSeq" id="WP_255320436.1">
    <property type="nucleotide sequence ID" value="NZ_BJOD01000016.1"/>
</dbReference>
<keyword evidence="2" id="KW-1185">Reference proteome</keyword>
<name>A0ABQ0SPL6_9BACL</name>
<dbReference type="Proteomes" id="UP000317180">
    <property type="component" value="Unassembled WGS sequence"/>
</dbReference>
<dbReference type="GeneID" id="300000137"/>
<protein>
    <submittedName>
        <fullName evidence="1">Uncharacterized protein</fullName>
    </submittedName>
</protein>
<proteinExistence type="predicted"/>
<organism evidence="1 2">
    <name type="scientific">Brevibacillus agri</name>
    <dbReference type="NCBI Taxonomy" id="51101"/>
    <lineage>
        <taxon>Bacteria</taxon>
        <taxon>Bacillati</taxon>
        <taxon>Bacillota</taxon>
        <taxon>Bacilli</taxon>
        <taxon>Bacillales</taxon>
        <taxon>Paenibacillaceae</taxon>
        <taxon>Brevibacillus</taxon>
    </lineage>
</organism>
<comment type="caution">
    <text evidence="1">The sequence shown here is derived from an EMBL/GenBank/DDBJ whole genome shotgun (WGS) entry which is preliminary data.</text>
</comment>
<reference evidence="1 2" key="1">
    <citation type="submission" date="2019-06" db="EMBL/GenBank/DDBJ databases">
        <title>Whole genome shotgun sequence of Brevibacillus agri NBRC 15538.</title>
        <authorList>
            <person name="Hosoyama A."/>
            <person name="Uohara A."/>
            <person name="Ohji S."/>
            <person name="Ichikawa N."/>
        </authorList>
    </citation>
    <scope>NUCLEOTIDE SEQUENCE [LARGE SCALE GENOMIC DNA]</scope>
    <source>
        <strain evidence="1 2">NBRC 15538</strain>
    </source>
</reference>
<dbReference type="EMBL" id="BJOD01000016">
    <property type="protein sequence ID" value="GED25801.1"/>
    <property type="molecule type" value="Genomic_DNA"/>
</dbReference>